<dbReference type="InterPro" id="IPR012338">
    <property type="entry name" value="Beta-lactam/transpept-like"/>
</dbReference>
<dbReference type="PANTHER" id="PTHR46825">
    <property type="entry name" value="D-ALANYL-D-ALANINE-CARBOXYPEPTIDASE/ENDOPEPTIDASE AMPH"/>
    <property type="match status" value="1"/>
</dbReference>
<dbReference type="Pfam" id="PF00144">
    <property type="entry name" value="Beta-lactamase"/>
    <property type="match status" value="1"/>
</dbReference>
<dbReference type="Gene3D" id="3.40.710.10">
    <property type="entry name" value="DD-peptidase/beta-lactamase superfamily"/>
    <property type="match status" value="1"/>
</dbReference>
<name>A0A840LEP5_9BURK</name>
<evidence type="ECO:0000259" key="3">
    <source>
        <dbReference type="Pfam" id="PF00144"/>
    </source>
</evidence>
<evidence type="ECO:0000313" key="5">
    <source>
        <dbReference type="Proteomes" id="UP000562027"/>
    </source>
</evidence>
<dbReference type="AlphaFoldDB" id="A0A840LEP5"/>
<evidence type="ECO:0000313" key="4">
    <source>
        <dbReference type="EMBL" id="MBB4844668.1"/>
    </source>
</evidence>
<dbReference type="GO" id="GO:0016020">
    <property type="term" value="C:membrane"/>
    <property type="evidence" value="ECO:0007669"/>
    <property type="project" value="UniProtKB-SubCell"/>
</dbReference>
<dbReference type="PANTHER" id="PTHR46825:SF11">
    <property type="entry name" value="PENICILLIN-BINDING PROTEIN 4"/>
    <property type="match status" value="1"/>
</dbReference>
<reference evidence="4 5" key="1">
    <citation type="submission" date="2020-08" db="EMBL/GenBank/DDBJ databases">
        <title>Functional genomics of gut bacteria from endangered species of beetles.</title>
        <authorList>
            <person name="Carlos-Shanley C."/>
        </authorList>
    </citation>
    <scope>NUCLEOTIDE SEQUENCE [LARGE SCALE GENOMIC DNA]</scope>
    <source>
        <strain evidence="4 5">S00239</strain>
    </source>
</reference>
<dbReference type="RefSeq" id="WP_184301409.1">
    <property type="nucleotide sequence ID" value="NZ_JACHLP010000006.1"/>
</dbReference>
<dbReference type="InterPro" id="IPR001466">
    <property type="entry name" value="Beta-lactam-related"/>
</dbReference>
<dbReference type="EMBL" id="JACHLP010000006">
    <property type="protein sequence ID" value="MBB4844668.1"/>
    <property type="molecule type" value="Genomic_DNA"/>
</dbReference>
<keyword evidence="5" id="KW-1185">Reference proteome</keyword>
<gene>
    <name evidence="4" type="ORF">HNP55_003212</name>
</gene>
<comment type="subcellular location">
    <subcellularLocation>
        <location evidence="1">Membrane</location>
    </subcellularLocation>
</comment>
<protein>
    <submittedName>
        <fullName evidence="4">CubicO group peptidase (Beta-lactamase class C family)</fullName>
    </submittedName>
</protein>
<evidence type="ECO:0000256" key="2">
    <source>
        <dbReference type="ARBA" id="ARBA00023136"/>
    </source>
</evidence>
<feature type="domain" description="Beta-lactamase-related" evidence="3">
    <location>
        <begin position="76"/>
        <end position="371"/>
    </location>
</feature>
<accession>A0A840LEP5</accession>
<sequence>MHFVTPGRRALLRLSPLILSLTLLGGCGGGEDFEEIRHPELRQERQRLGETARASQAGGLVGVLYGSQHEALQNVYLGKAGLDRQGGAALQEDAVFQIGSLAKSMTAALAAEQVRQGKLRWDSRPADCLPELAGRQRPAYAGLTLAHLLDHRGGLPALQDPAELEQLAVFLAAQPEPLPDTDRGRRRLMSRWLLETEPASPPGQQVSYSNAGYVIAGAMLEAATGQDFDVLLRHWAQGLGLELRQASAVQGHQGASPAALAPYQPLPPPWHAWVDGAMKPAGNVWLGAGDYGRWLAEHQRALQGKRHGLAPDYVQRLRELPEGGYALGWTAGQVQGRRALVHTGAYAGFMGMAWLQQDGKKSFFALSNTEGAWVLETLGQGLMQLALR</sequence>
<proteinExistence type="predicted"/>
<organism evidence="4 5">
    <name type="scientific">Roseateles oligotrophus</name>
    <dbReference type="NCBI Taxonomy" id="1769250"/>
    <lineage>
        <taxon>Bacteria</taxon>
        <taxon>Pseudomonadati</taxon>
        <taxon>Pseudomonadota</taxon>
        <taxon>Betaproteobacteria</taxon>
        <taxon>Burkholderiales</taxon>
        <taxon>Sphaerotilaceae</taxon>
        <taxon>Roseateles</taxon>
    </lineage>
</organism>
<comment type="caution">
    <text evidence="4">The sequence shown here is derived from an EMBL/GenBank/DDBJ whole genome shotgun (WGS) entry which is preliminary data.</text>
</comment>
<dbReference type="InterPro" id="IPR050491">
    <property type="entry name" value="AmpC-like"/>
</dbReference>
<evidence type="ECO:0000256" key="1">
    <source>
        <dbReference type="ARBA" id="ARBA00004370"/>
    </source>
</evidence>
<dbReference type="SUPFAM" id="SSF56601">
    <property type="entry name" value="beta-lactamase/transpeptidase-like"/>
    <property type="match status" value="1"/>
</dbReference>
<dbReference type="Proteomes" id="UP000562027">
    <property type="component" value="Unassembled WGS sequence"/>
</dbReference>
<keyword evidence="2" id="KW-0472">Membrane</keyword>